<dbReference type="SMART" id="SM01264">
    <property type="entry name" value="M16C_associated"/>
    <property type="match status" value="1"/>
</dbReference>
<dbReference type="FunFam" id="3.30.830.10:FF:000034">
    <property type="entry name" value="presequence protease 1, chloroplastic/mitochondrial"/>
    <property type="match status" value="1"/>
</dbReference>
<comment type="caution">
    <text evidence="3">The sequence shown here is derived from an EMBL/GenBank/DDBJ whole genome shotgun (WGS) entry which is preliminary data.</text>
</comment>
<evidence type="ECO:0000259" key="2">
    <source>
        <dbReference type="SMART" id="SM01264"/>
    </source>
</evidence>
<dbReference type="Pfam" id="PF05193">
    <property type="entry name" value="Peptidase_M16_C"/>
    <property type="match status" value="1"/>
</dbReference>
<reference evidence="4" key="1">
    <citation type="submission" date="2017-04" db="EMBL/GenBank/DDBJ databases">
        <title>Finegoldia magna isolated from orthopedic joint implant-associated infections.</title>
        <authorList>
            <person name="Bjorklund S."/>
            <person name="Bruggemann H."/>
            <person name="Jensen A."/>
            <person name="Hellmark B."/>
            <person name="Soderquist B."/>
        </authorList>
    </citation>
    <scope>NUCLEOTIDE SEQUENCE [LARGE SCALE GENOMIC DNA]</scope>
    <source>
        <strain evidence="4">CCUG 54800</strain>
    </source>
</reference>
<keyword evidence="1" id="KW-0175">Coiled coil</keyword>
<dbReference type="InterPro" id="IPR013578">
    <property type="entry name" value="Peptidase_M16C_assoc"/>
</dbReference>
<dbReference type="Gene3D" id="3.30.830.10">
    <property type="entry name" value="Metalloenzyme, LuxS/M16 peptidase-like"/>
    <property type="match status" value="4"/>
</dbReference>
<dbReference type="EMBL" id="NDYC01000009">
    <property type="protein sequence ID" value="OXZ28602.1"/>
    <property type="molecule type" value="Genomic_DNA"/>
</dbReference>
<dbReference type="GO" id="GO:0004222">
    <property type="term" value="F:metalloendopeptidase activity"/>
    <property type="evidence" value="ECO:0007669"/>
    <property type="project" value="TreeGrafter"/>
</dbReference>
<feature type="domain" description="Peptidase M16C associated" evidence="2">
    <location>
        <begin position="456"/>
        <end position="705"/>
    </location>
</feature>
<protein>
    <submittedName>
        <fullName evidence="3">Peptidase M16</fullName>
    </submittedName>
</protein>
<name>A0A233V887_FINMA</name>
<dbReference type="Pfam" id="PF08367">
    <property type="entry name" value="M16C_assoc"/>
    <property type="match status" value="1"/>
</dbReference>
<evidence type="ECO:0000313" key="4">
    <source>
        <dbReference type="Proteomes" id="UP000215413"/>
    </source>
</evidence>
<dbReference type="InterPro" id="IPR011249">
    <property type="entry name" value="Metalloenz_LuxS/M16"/>
</dbReference>
<dbReference type="InterPro" id="IPR055130">
    <property type="entry name" value="PreP_C"/>
</dbReference>
<dbReference type="AlphaFoldDB" id="A0A233V887"/>
<gene>
    <name evidence="3" type="ORF">B9N49_01505</name>
</gene>
<dbReference type="PANTHER" id="PTHR43016">
    <property type="entry name" value="PRESEQUENCE PROTEASE"/>
    <property type="match status" value="1"/>
</dbReference>
<dbReference type="Pfam" id="PF00675">
    <property type="entry name" value="Peptidase_M16"/>
    <property type="match status" value="1"/>
</dbReference>
<evidence type="ECO:0000313" key="3">
    <source>
        <dbReference type="EMBL" id="OXZ28602.1"/>
    </source>
</evidence>
<organism evidence="3 4">
    <name type="scientific">Finegoldia magna</name>
    <name type="common">Peptostreptococcus magnus</name>
    <dbReference type="NCBI Taxonomy" id="1260"/>
    <lineage>
        <taxon>Bacteria</taxon>
        <taxon>Bacillati</taxon>
        <taxon>Bacillota</taxon>
        <taxon>Tissierellia</taxon>
        <taxon>Tissierellales</taxon>
        <taxon>Peptoniphilaceae</taxon>
        <taxon>Finegoldia</taxon>
    </lineage>
</organism>
<dbReference type="GO" id="GO:0046872">
    <property type="term" value="F:metal ion binding"/>
    <property type="evidence" value="ECO:0007669"/>
    <property type="project" value="InterPro"/>
</dbReference>
<accession>A0A233V887</accession>
<dbReference type="InterPro" id="IPR011765">
    <property type="entry name" value="Pept_M16_N"/>
</dbReference>
<dbReference type="SUPFAM" id="SSF63411">
    <property type="entry name" value="LuxS/MPP-like metallohydrolase"/>
    <property type="match status" value="4"/>
</dbReference>
<evidence type="ECO:0000256" key="1">
    <source>
        <dbReference type="SAM" id="Coils"/>
    </source>
</evidence>
<sequence length="966" mass="112208">MQDYKNFKLIDTRELSDINSTAFLFEHEKTKAKVLKLANDDENKVFSIAFKTIPQDSTGVAHIMEHSVLNGSKKYTTREPFMDLVKSSLQTFLNAITYPDKTCYPVASRNAKDFKNLVDVYLDAVFNPIVYEKKNIFYQEGWHYEIKNIDDDIKYNGVVYNEMKGAYSSIYTIIFDELFKYLYPDTTYAHSSGGNPYNIPDLTYEKFLEFHDKYYHPSNSFIYFYGNGNIEEELDHLSEYLEEYDYKKIDSDIPYQKPFEETKKVEVEYNISKDENPDGKDVLVYAANVGHITNVKDAFVSTILSDVLFSNESAIIKEKLLQENICESVENVSSYGQEITMGVIAENSNVKNTEKFEALVKRELENIVKNGIDKDELTSTLNKLEYDLKEAGSFHTKGVIYFLKSALSFMYSDSYYDQLQFSETLAECRKLIDTDYYEKFIEEKLLNNNFKLILSLKATPGLNLKKDNEVKEKLKQYKESLSDEELNELVDLNKKLEQFQSEEDTKEQKDTIPTLELSDIDAKLEDVERIEKKIDNYTFLNPSLFTSNIHYASFMFDLSKFSQKDYFYLSLLSDYIGLSDTTNYDYKKLYTQTYLASGGIFTAIHLNNTKNGQDLKSKFVFSFKTIEKTEDECIKILEEYLFNVKFEDKNRFKNILQNLKQEYKTRILEAGNQFALTRSMASFSEKSVLEDECSGISYYEKLCDVLNDFDEKADITLKKLKDYYEKIVNSNDMIVSIINEKDSANKFFDKLQKLLIAKMNTEDIDIKSSPTKFFKLKEAYKTSSNVNYVVKSADLKKYGFEYNSKITVLTNILNTSFLYNEVRAKGGAYGVGMSVSLNGILYVYSYRDPNIKNTIDIYDQIDKFVENMNFDEKEMKQFIIGTVNQFNPPMTTFTKGSRSINMYLSGRTIEDYENYLENMLHTTVDDLKQFAEIIKKAMKENHLVVVGNDTKIDEDANLFDKIINVE</sequence>
<dbReference type="Proteomes" id="UP000215413">
    <property type="component" value="Unassembled WGS sequence"/>
</dbReference>
<dbReference type="GO" id="GO:0016485">
    <property type="term" value="P:protein processing"/>
    <property type="evidence" value="ECO:0007669"/>
    <property type="project" value="TreeGrafter"/>
</dbReference>
<dbReference type="Pfam" id="PF22516">
    <property type="entry name" value="PreP_C"/>
    <property type="match status" value="1"/>
</dbReference>
<dbReference type="RefSeq" id="WP_002835662.1">
    <property type="nucleotide sequence ID" value="NZ_NDYC01000009.1"/>
</dbReference>
<proteinExistence type="predicted"/>
<dbReference type="PANTHER" id="PTHR43016:SF13">
    <property type="entry name" value="PRESEQUENCE PROTEASE, MITOCHONDRIAL"/>
    <property type="match status" value="1"/>
</dbReference>
<dbReference type="InterPro" id="IPR007863">
    <property type="entry name" value="Peptidase_M16_C"/>
</dbReference>
<feature type="coiled-coil region" evidence="1">
    <location>
        <begin position="464"/>
        <end position="509"/>
    </location>
</feature>